<proteinExistence type="predicted"/>
<reference evidence="1 2" key="1">
    <citation type="submission" date="2015-02" db="EMBL/GenBank/DDBJ databases">
        <title>Single-cell genomics of uncultivated deep-branching MTB reveals a conserved set of magnetosome genes.</title>
        <authorList>
            <person name="Kolinko S."/>
            <person name="Richter M."/>
            <person name="Glockner F.O."/>
            <person name="Brachmann A."/>
            <person name="Schuler D."/>
        </authorList>
    </citation>
    <scope>NUCLEOTIDE SEQUENCE [LARGE SCALE GENOMIC DNA]</scope>
    <source>
        <strain evidence="1">TM-1</strain>
    </source>
</reference>
<keyword evidence="2" id="KW-1185">Reference proteome</keyword>
<sequence length="110" mass="11882">MPDDVGLLVAIEVGHRPDRPLRPHPFDDKAAALDVLAVHQPHGHIARFGVLPEDVCLAVAATVERSRGCCYGTAAVARCLEGEGCKASKLLRNRKCLTRYRHCASARIGS</sequence>
<dbReference type="AlphaFoldDB" id="A0A0F3GQF4"/>
<evidence type="ECO:0000313" key="2">
    <source>
        <dbReference type="Proteomes" id="UP000033423"/>
    </source>
</evidence>
<protein>
    <submittedName>
        <fullName evidence="1">Uncharacterized protein</fullName>
    </submittedName>
</protein>
<gene>
    <name evidence="1" type="ORF">MBAV_003676</name>
</gene>
<evidence type="ECO:0000313" key="1">
    <source>
        <dbReference type="EMBL" id="KJU84131.1"/>
    </source>
</evidence>
<accession>A0A0F3GQF4</accession>
<dbReference type="Proteomes" id="UP000033423">
    <property type="component" value="Unassembled WGS sequence"/>
</dbReference>
<organism evidence="1 2">
    <name type="scientific">Candidatus Magnetobacterium bavaricum</name>
    <dbReference type="NCBI Taxonomy" id="29290"/>
    <lineage>
        <taxon>Bacteria</taxon>
        <taxon>Pseudomonadati</taxon>
        <taxon>Nitrospirota</taxon>
        <taxon>Thermodesulfovibrionia</taxon>
        <taxon>Thermodesulfovibrionales</taxon>
        <taxon>Candidatus Magnetobacteriaceae</taxon>
        <taxon>Candidatus Magnetobacterium</taxon>
    </lineage>
</organism>
<dbReference type="EMBL" id="LACI01001610">
    <property type="protein sequence ID" value="KJU84131.1"/>
    <property type="molecule type" value="Genomic_DNA"/>
</dbReference>
<name>A0A0F3GQF4_9BACT</name>
<comment type="caution">
    <text evidence="1">The sequence shown here is derived from an EMBL/GenBank/DDBJ whole genome shotgun (WGS) entry which is preliminary data.</text>
</comment>